<name>E8N367_ANATU</name>
<feature type="domain" description="YbaK/aminoacyl-tRNA synthetase-associated" evidence="5">
    <location>
        <begin position="230"/>
        <end position="345"/>
    </location>
</feature>
<evidence type="ECO:0000313" key="7">
    <source>
        <dbReference type="Proteomes" id="UP000008922"/>
    </source>
</evidence>
<dbReference type="InterPro" id="IPR036754">
    <property type="entry name" value="YbaK/aa-tRNA-synt-asso_dom_sf"/>
</dbReference>
<keyword evidence="3" id="KW-0030">Aminoacyl-tRNA synthetase</keyword>
<dbReference type="KEGG" id="atm:ANT_08470"/>
<dbReference type="EC" id="6.1.1.15" evidence="6"/>
<gene>
    <name evidence="6" type="ordered locus">ANT_08470</name>
</gene>
<dbReference type="Gene3D" id="3.90.960.10">
    <property type="entry name" value="YbaK/aminoacyl-tRNA synthetase-associated domain"/>
    <property type="match status" value="1"/>
</dbReference>
<dbReference type="GO" id="GO:0005829">
    <property type="term" value="C:cytosol"/>
    <property type="evidence" value="ECO:0007669"/>
    <property type="project" value="TreeGrafter"/>
</dbReference>
<dbReference type="SUPFAM" id="SSF52954">
    <property type="entry name" value="Class II aaRS ABD-related"/>
    <property type="match status" value="1"/>
</dbReference>
<dbReference type="Gene3D" id="3.40.50.800">
    <property type="entry name" value="Anticodon-binding domain"/>
    <property type="match status" value="1"/>
</dbReference>
<organism evidence="6 7">
    <name type="scientific">Anaerolinea thermophila (strain DSM 14523 / JCM 11388 / NBRC 100420 / UNI-1)</name>
    <dbReference type="NCBI Taxonomy" id="926569"/>
    <lineage>
        <taxon>Bacteria</taxon>
        <taxon>Bacillati</taxon>
        <taxon>Chloroflexota</taxon>
        <taxon>Anaerolineae</taxon>
        <taxon>Anaerolineales</taxon>
        <taxon>Anaerolineaceae</taxon>
        <taxon>Anaerolinea</taxon>
    </lineage>
</organism>
<evidence type="ECO:0000313" key="6">
    <source>
        <dbReference type="EMBL" id="BAJ62881.1"/>
    </source>
</evidence>
<evidence type="ECO:0000256" key="2">
    <source>
        <dbReference type="ARBA" id="ARBA00022840"/>
    </source>
</evidence>
<dbReference type="Gene3D" id="3.30.930.10">
    <property type="entry name" value="Bira Bifunctional Protein, Domain 2"/>
    <property type="match status" value="1"/>
</dbReference>
<dbReference type="PANTHER" id="PTHR42753">
    <property type="entry name" value="MITOCHONDRIAL RIBOSOME PROTEIN L39/PROLYL-TRNA LIGASE FAMILY MEMBER"/>
    <property type="match status" value="1"/>
</dbReference>
<dbReference type="GO" id="GO:0002161">
    <property type="term" value="F:aminoacyl-tRNA deacylase activity"/>
    <property type="evidence" value="ECO:0007669"/>
    <property type="project" value="InterPro"/>
</dbReference>
<evidence type="ECO:0000259" key="4">
    <source>
        <dbReference type="Pfam" id="PF03129"/>
    </source>
</evidence>
<evidence type="ECO:0000256" key="3">
    <source>
        <dbReference type="ARBA" id="ARBA00023146"/>
    </source>
</evidence>
<dbReference type="GO" id="GO:0005524">
    <property type="term" value="F:ATP binding"/>
    <property type="evidence" value="ECO:0007669"/>
    <property type="project" value="UniProtKB-KW"/>
</dbReference>
<dbReference type="SUPFAM" id="SSF55681">
    <property type="entry name" value="Class II aaRS and biotin synthetases"/>
    <property type="match status" value="1"/>
</dbReference>
<dbReference type="eggNOG" id="COG0442">
    <property type="taxonomic scope" value="Bacteria"/>
</dbReference>
<dbReference type="STRING" id="926569.ANT_08470"/>
<dbReference type="AlphaFoldDB" id="E8N367"/>
<dbReference type="InParanoid" id="E8N367"/>
<dbReference type="InterPro" id="IPR007214">
    <property type="entry name" value="YbaK/aa-tRNA-synth-assoc-dom"/>
</dbReference>
<dbReference type="InterPro" id="IPR045864">
    <property type="entry name" value="aa-tRNA-synth_II/BPL/LPL"/>
</dbReference>
<keyword evidence="2" id="KW-0547">Nucleotide-binding</keyword>
<dbReference type="SUPFAM" id="SSF55826">
    <property type="entry name" value="YbaK/ProRS associated domain"/>
    <property type="match status" value="1"/>
</dbReference>
<dbReference type="InterPro" id="IPR050062">
    <property type="entry name" value="Pro-tRNA_synthetase"/>
</dbReference>
<reference evidence="6 7" key="1">
    <citation type="submission" date="2010-12" db="EMBL/GenBank/DDBJ databases">
        <title>Whole genome sequence of Anaerolinea thermophila UNI-1.</title>
        <authorList>
            <person name="Narita-Yamada S."/>
            <person name="Kishi E."/>
            <person name="Watanabe Y."/>
            <person name="Takasaki K."/>
            <person name="Ankai A."/>
            <person name="Oguchi A."/>
            <person name="Fukui S."/>
            <person name="Takahashi M."/>
            <person name="Yashiro I."/>
            <person name="Hosoyama A."/>
            <person name="Sekiguchi Y."/>
            <person name="Hanada S."/>
            <person name="Fujita N."/>
        </authorList>
    </citation>
    <scope>NUCLEOTIDE SEQUENCE [LARGE SCALE GENOMIC DNA]</scope>
    <source>
        <strain evidence="7">DSM 14523 / JCM 11388 / NBRC 100420 / UNI-1</strain>
    </source>
</reference>
<proteinExistence type="predicted"/>
<feature type="domain" description="Anticodon-binding" evidence="4">
    <location>
        <begin position="451"/>
        <end position="539"/>
    </location>
</feature>
<keyword evidence="7" id="KW-1185">Reference proteome</keyword>
<dbReference type="RefSeq" id="WP_013559273.1">
    <property type="nucleotide sequence ID" value="NC_014960.1"/>
</dbReference>
<dbReference type="EMBL" id="AP012029">
    <property type="protein sequence ID" value="BAJ62881.1"/>
    <property type="molecule type" value="Genomic_DNA"/>
</dbReference>
<sequence length="545" mass="59948">MSPVTYFTQLFTQTRRQAPADLERPGQQFLVRAGYIHPVAGGTPFLPPLGTRALNRMRKTFLEEIKALGGMEIHLPPSGERADLAHLPLLDFLSVHLRSHRQLPVLWFSLNQRPQETPQRGGGLLSARSQTVLEIISLHREESELERTSADLAGTLLGFLRGLSLPLVGGEDLPFAGLQTGQAWMIPLEIGEERLLICEECGYTAASSAARFARPEPVSDSPLPLKKVPTPECKTIADLAKFLGIPESQTAKAVFFTARREGKEELIFAVVRGDREVNEAAIRRATGAEALFPASEEAIRAAGAEPGYASPVGLKGVHVIVDTEIPGTPNLVAGANEAGYHLLNTVYGRDYTATQVAEIALAQPGYACPECREPLSETRGLTVARSIRFSSDFIRDRGLNYFDENGQSRPVWMEIHTLNLTRTFACLAELRHDNYGLILPPQASPFEVHLVVLPGKENGVASALPEVLKQLEQMNLDVLVDDRSESPGVKFNDADLIGVPVRLTLSERSLQQGGIEVRKRWESERQTIPLEDLSDWIRKSLSQRG</sequence>
<evidence type="ECO:0000259" key="5">
    <source>
        <dbReference type="Pfam" id="PF04073"/>
    </source>
</evidence>
<dbReference type="HOGENOM" id="CLU_016739_0_0_0"/>
<dbReference type="Pfam" id="PF04073">
    <property type="entry name" value="tRNA_edit"/>
    <property type="match status" value="1"/>
</dbReference>
<dbReference type="GO" id="GO:0004827">
    <property type="term" value="F:proline-tRNA ligase activity"/>
    <property type="evidence" value="ECO:0007669"/>
    <property type="project" value="UniProtKB-EC"/>
</dbReference>
<dbReference type="GO" id="GO:0006433">
    <property type="term" value="P:prolyl-tRNA aminoacylation"/>
    <property type="evidence" value="ECO:0007669"/>
    <property type="project" value="TreeGrafter"/>
</dbReference>
<dbReference type="Pfam" id="PF03129">
    <property type="entry name" value="HGTP_anticodon"/>
    <property type="match status" value="1"/>
</dbReference>
<keyword evidence="1" id="KW-0963">Cytoplasm</keyword>
<dbReference type="Proteomes" id="UP000008922">
    <property type="component" value="Chromosome"/>
</dbReference>
<dbReference type="InterPro" id="IPR036621">
    <property type="entry name" value="Anticodon-bd_dom_sf"/>
</dbReference>
<protein>
    <submittedName>
        <fullName evidence="6">Prolyl-tRNA synthetase</fullName>
        <ecNumber evidence="6">6.1.1.15</ecNumber>
    </submittedName>
</protein>
<dbReference type="FunCoup" id="E8N367">
    <property type="interactions" value="305"/>
</dbReference>
<accession>E8N367</accession>
<dbReference type="CDD" id="cd00861">
    <property type="entry name" value="ProRS_anticodon_short"/>
    <property type="match status" value="1"/>
</dbReference>
<evidence type="ECO:0000256" key="1">
    <source>
        <dbReference type="ARBA" id="ARBA00022490"/>
    </source>
</evidence>
<dbReference type="PANTHER" id="PTHR42753:SF2">
    <property type="entry name" value="PROLINE--TRNA LIGASE"/>
    <property type="match status" value="1"/>
</dbReference>
<dbReference type="CDD" id="cd04334">
    <property type="entry name" value="ProRS-INS"/>
    <property type="match status" value="1"/>
</dbReference>
<keyword evidence="2" id="KW-0067">ATP-binding</keyword>
<dbReference type="InterPro" id="IPR004154">
    <property type="entry name" value="Anticodon-bd"/>
</dbReference>
<keyword evidence="6" id="KW-0436">Ligase</keyword>
<dbReference type="InterPro" id="IPR044140">
    <property type="entry name" value="ProRS_anticodon_short"/>
</dbReference>